<comment type="caution">
    <text evidence="2">The sequence shown here is derived from an EMBL/GenBank/DDBJ whole genome shotgun (WGS) entry which is preliminary data.</text>
</comment>
<dbReference type="InterPro" id="IPR004013">
    <property type="entry name" value="PHP_dom"/>
</dbReference>
<evidence type="ECO:0000259" key="1">
    <source>
        <dbReference type="SMART" id="SM00481"/>
    </source>
</evidence>
<evidence type="ECO:0000313" key="3">
    <source>
        <dbReference type="Proteomes" id="UP001299235"/>
    </source>
</evidence>
<feature type="domain" description="Polymerase/histidinol phosphatase N-terminal" evidence="1">
    <location>
        <begin position="6"/>
        <end position="80"/>
    </location>
</feature>
<dbReference type="Proteomes" id="UP001299235">
    <property type="component" value="Unassembled WGS sequence"/>
</dbReference>
<dbReference type="RefSeq" id="WP_248835094.1">
    <property type="nucleotide sequence ID" value="NZ_JAJEQE010000013.1"/>
</dbReference>
<dbReference type="PANTHER" id="PTHR36928">
    <property type="entry name" value="PHOSPHATASE YCDX-RELATED"/>
    <property type="match status" value="1"/>
</dbReference>
<dbReference type="InterPro" id="IPR003141">
    <property type="entry name" value="Pol/His_phosphatase_N"/>
</dbReference>
<protein>
    <submittedName>
        <fullName evidence="2">Phosphatase</fullName>
    </submittedName>
</protein>
<gene>
    <name evidence="2" type="ORF">LKD42_05835</name>
</gene>
<dbReference type="SMART" id="SM00481">
    <property type="entry name" value="POLIIIAc"/>
    <property type="match status" value="1"/>
</dbReference>
<name>A0ABS8EU89_9FIRM</name>
<dbReference type="InterPro" id="IPR016195">
    <property type="entry name" value="Pol/histidinol_Pase-like"/>
</dbReference>
<accession>A0ABS8EU89</accession>
<dbReference type="InterPro" id="IPR050243">
    <property type="entry name" value="PHP_phosphatase"/>
</dbReference>
<dbReference type="Gene3D" id="3.20.20.140">
    <property type="entry name" value="Metal-dependent hydrolases"/>
    <property type="match status" value="1"/>
</dbReference>
<dbReference type="CDD" id="cd07437">
    <property type="entry name" value="PHP_HisPPase_Ycdx_like"/>
    <property type="match status" value="1"/>
</dbReference>
<reference evidence="2 3" key="1">
    <citation type="submission" date="2021-10" db="EMBL/GenBank/DDBJ databases">
        <title>Anaerobic single-cell dispensing facilitates the cultivation of human gut bacteria.</title>
        <authorList>
            <person name="Afrizal A."/>
        </authorList>
    </citation>
    <scope>NUCLEOTIDE SEQUENCE [LARGE SCALE GENOMIC DNA]</scope>
    <source>
        <strain evidence="2 3">CLA-AA-H246</strain>
    </source>
</reference>
<dbReference type="Pfam" id="PF02811">
    <property type="entry name" value="PHP"/>
    <property type="match status" value="1"/>
</dbReference>
<dbReference type="EMBL" id="JAJEQE010000013">
    <property type="protein sequence ID" value="MCC2148771.1"/>
    <property type="molecule type" value="Genomic_DNA"/>
</dbReference>
<organism evidence="2 3">
    <name type="scientific">Hominisplanchenecus faecis</name>
    <dbReference type="NCBI Taxonomy" id="2885351"/>
    <lineage>
        <taxon>Bacteria</taxon>
        <taxon>Bacillati</taxon>
        <taxon>Bacillota</taxon>
        <taxon>Clostridia</taxon>
        <taxon>Lachnospirales</taxon>
        <taxon>Lachnospiraceae</taxon>
        <taxon>Hominisplanchenecus</taxon>
    </lineage>
</organism>
<dbReference type="PANTHER" id="PTHR36928:SF1">
    <property type="entry name" value="PHOSPHATASE YCDX-RELATED"/>
    <property type="match status" value="1"/>
</dbReference>
<keyword evidence="3" id="KW-1185">Reference proteome</keyword>
<proteinExistence type="predicted"/>
<dbReference type="SUPFAM" id="SSF89550">
    <property type="entry name" value="PHP domain-like"/>
    <property type="match status" value="1"/>
</dbReference>
<sequence>MKKLIADMHMHTLVSGHAYGTIREMAATAGEKNLKLIGITEHAPGIPGTVDPFYYLNLTVIPRVLSNVQILHGCEINVLNGGKLSLEQKYIDFLDYAIVGIHKECYTDEGKEKNTDNLIACMKNEKVHFVSHPDDDHTPLNYERLVSAAKQYRVALEVNNSSLVKKDRRLNCYENYRKMLKLCEQQQVPIIISSDAHDPSWVGRFDLAVKLLEELQFDESLILTNDIEKLRAFIGV</sequence>
<evidence type="ECO:0000313" key="2">
    <source>
        <dbReference type="EMBL" id="MCC2148771.1"/>
    </source>
</evidence>